<evidence type="ECO:0000259" key="3">
    <source>
        <dbReference type="Pfam" id="PF03795"/>
    </source>
</evidence>
<dbReference type="PROSITE" id="PS51257">
    <property type="entry name" value="PROKAR_LIPOPROTEIN"/>
    <property type="match status" value="1"/>
</dbReference>
<evidence type="ECO:0000256" key="1">
    <source>
        <dbReference type="ARBA" id="ARBA00007689"/>
    </source>
</evidence>
<keyword evidence="2" id="KW-0732">Signal</keyword>
<dbReference type="Pfam" id="PF03795">
    <property type="entry name" value="YCII"/>
    <property type="match status" value="1"/>
</dbReference>
<feature type="domain" description="YCII-related" evidence="3">
    <location>
        <begin position="66"/>
        <end position="140"/>
    </location>
</feature>
<organism evidence="4 5">
    <name type="scientific">Archangium minus</name>
    <dbReference type="NCBI Taxonomy" id="83450"/>
    <lineage>
        <taxon>Bacteria</taxon>
        <taxon>Pseudomonadati</taxon>
        <taxon>Myxococcota</taxon>
        <taxon>Myxococcia</taxon>
        <taxon>Myxococcales</taxon>
        <taxon>Cystobacterineae</taxon>
        <taxon>Archangiaceae</taxon>
        <taxon>Archangium</taxon>
    </lineage>
</organism>
<reference evidence="4 5" key="1">
    <citation type="submission" date="2019-08" db="EMBL/GenBank/DDBJ databases">
        <title>Archangium and Cystobacter genomes.</title>
        <authorList>
            <person name="Chen I.-C.K."/>
            <person name="Wielgoss S."/>
        </authorList>
    </citation>
    <scope>NUCLEOTIDE SEQUENCE [LARGE SCALE GENOMIC DNA]</scope>
    <source>
        <strain evidence="4 5">Cbm 6</strain>
    </source>
</reference>
<evidence type="ECO:0000313" key="4">
    <source>
        <dbReference type="EMBL" id="WNG47403.1"/>
    </source>
</evidence>
<dbReference type="Gene3D" id="3.30.70.1060">
    <property type="entry name" value="Dimeric alpha+beta barrel"/>
    <property type="match status" value="1"/>
</dbReference>
<dbReference type="RefSeq" id="WP_395803699.1">
    <property type="nucleotide sequence ID" value="NZ_CP043494.1"/>
</dbReference>
<keyword evidence="5" id="KW-1185">Reference proteome</keyword>
<dbReference type="EMBL" id="CP043494">
    <property type="protein sequence ID" value="WNG47403.1"/>
    <property type="molecule type" value="Genomic_DNA"/>
</dbReference>
<dbReference type="InterPro" id="IPR011008">
    <property type="entry name" value="Dimeric_a/b-barrel"/>
</dbReference>
<feature type="chain" id="PRO_5045702146" description="YCII-related domain-containing protein" evidence="2">
    <location>
        <begin position="22"/>
        <end position="162"/>
    </location>
</feature>
<proteinExistence type="inferred from homology"/>
<dbReference type="InterPro" id="IPR005545">
    <property type="entry name" value="YCII"/>
</dbReference>
<dbReference type="SUPFAM" id="SSF54909">
    <property type="entry name" value="Dimeric alpha+beta barrel"/>
    <property type="match status" value="1"/>
</dbReference>
<sequence>MRTLLSVLVAIATGCATTQGATPPAVEPAAAAAPAAKTPAKEFSMRTYYMGFLRRGPAWTKERTPEALADGKGHMANIERLAKCGKLVIAGPFGWGDEAPADALAGIFIFDVATREEALALSQQDPAVKSGRFTVEVLPWYGPTGLTYEGHIPADPNVSCTP</sequence>
<accession>A0ABY9WW88</accession>
<gene>
    <name evidence="4" type="ORF">F0U60_27225</name>
</gene>
<name>A0ABY9WW88_9BACT</name>
<dbReference type="Proteomes" id="UP001611383">
    <property type="component" value="Chromosome"/>
</dbReference>
<evidence type="ECO:0000313" key="5">
    <source>
        <dbReference type="Proteomes" id="UP001611383"/>
    </source>
</evidence>
<comment type="similarity">
    <text evidence="1">Belongs to the YciI family.</text>
</comment>
<feature type="signal peptide" evidence="2">
    <location>
        <begin position="1"/>
        <end position="21"/>
    </location>
</feature>
<evidence type="ECO:0000256" key="2">
    <source>
        <dbReference type="SAM" id="SignalP"/>
    </source>
</evidence>
<protein>
    <recommendedName>
        <fullName evidence="3">YCII-related domain-containing protein</fullName>
    </recommendedName>
</protein>